<protein>
    <recommendedName>
        <fullName evidence="3">SLH domain-containing protein</fullName>
    </recommendedName>
</protein>
<dbReference type="InterPro" id="IPR051465">
    <property type="entry name" value="Cell_Envelope_Struct_Comp"/>
</dbReference>
<dbReference type="InterPro" id="IPR001119">
    <property type="entry name" value="SLH_dom"/>
</dbReference>
<feature type="compositionally biased region" description="Polar residues" evidence="1">
    <location>
        <begin position="1088"/>
        <end position="1105"/>
    </location>
</feature>
<feature type="region of interest" description="Disordered" evidence="1">
    <location>
        <begin position="1068"/>
        <end position="1105"/>
    </location>
</feature>
<evidence type="ECO:0000256" key="1">
    <source>
        <dbReference type="SAM" id="MobiDB-lite"/>
    </source>
</evidence>
<dbReference type="Proteomes" id="UP000186058">
    <property type="component" value="Unassembled WGS sequence"/>
</dbReference>
<name>A0ABX3EY08_9BACL</name>
<comment type="caution">
    <text evidence="4">The sequence shown here is derived from an EMBL/GenBank/DDBJ whole genome shotgun (WGS) entry which is preliminary data.</text>
</comment>
<feature type="region of interest" description="Disordered" evidence="1">
    <location>
        <begin position="2778"/>
        <end position="2816"/>
    </location>
</feature>
<feature type="chain" id="PRO_5046640050" description="SLH domain-containing protein" evidence="2">
    <location>
        <begin position="25"/>
        <end position="3230"/>
    </location>
</feature>
<evidence type="ECO:0000313" key="4">
    <source>
        <dbReference type="EMBL" id="OKP91648.1"/>
    </source>
</evidence>
<dbReference type="EMBL" id="LVWI01000001">
    <property type="protein sequence ID" value="OKP91648.1"/>
    <property type="molecule type" value="Genomic_DNA"/>
</dbReference>
<evidence type="ECO:0000256" key="2">
    <source>
        <dbReference type="SAM" id="SignalP"/>
    </source>
</evidence>
<feature type="domain" description="SLH" evidence="3">
    <location>
        <begin position="3171"/>
        <end position="3230"/>
    </location>
</feature>
<accession>A0ABX3EY08</accession>
<keyword evidence="5" id="KW-1185">Reference proteome</keyword>
<sequence length="3230" mass="320975">MLFSNKWIKLLCCTLLLVPLQPGAKPANASGGSWGDHADTSWYSSDYSTYIIDSAAKLAGVAKLVNDGITDFGSTTLQIAATGPLSLAEYNWMPIGNAEHPFRGTLVGQAGLSPELTGMTVTDSVYGGLIGRMSGATVGRFSLTGSIDTIVSGDASVGGIAGYMDEDSTILDVNSDVSVQVRGTVTGNVYAGGIVGSGSGLLSAVANHGRISLIGANWGMAGGIAGSTNSVLTLKKSDNTGPVSVSGSVYMADAGGIIGLVSAPLFMAEEDTFMKNSGQITLADVGSGSAGGIMGRVTADSSVTISLQTSNTGEIRVDSGAAAGAGGTGIAAGGLVGAYENTGGLNVSIPFVQTAPAIVNKAGGRAYTGSIVGRVAGDFTWGQSVVNSSSLAAGGSSEVYTGGIAGKVEGTASFVASAWNQATIQVAASGTGVYTGGLVGFAGDQLLFHSTGAEAYGNSGSIAVTGTASDVNTGGIISNRNYGKAAANVLSKGDIEVTGGERLYSGGYVGKMTNGESGITNESYNGHISVSSIASGTDNQVYTGGIVGYYGLGGVITDPVFTGRIKVAGGAGVHTGGVAGYMTGGGTIAGAVIGGTAGSPAVIHSSGNAGGVAGYANGVIRSSTVKNTEITASGSGGSAGGIAGTASGQIADVAVGEADADGSYTVKITTAAADSAAGGVAGRDAGTLVLGTARVNRITLSAEELAARSSLGGLAGKLSLGTTVSVAGKTFNVRSIKMSSAAAGSALGGVIGDNSLDLNADILQNVSDISIDAQGDHSDLGGIAGRNSGQLTKLTVMDVSIKSAGAASQLGGIAGWSTGVIISPVVIPGDGELQLAIEGSDSTVGGVAGSLSGGAAVSGNGADRNVTGLSITAAASASKARIGGIAGDSKSSAIRNMIVESPVLNAAGADSMIGGLVGRITGADIEQSVVRGILPDYAILNVSGSGVQAGGVAGRAEDAVLTGGGASAPAAETLLLTGTESAAGLYAGGIVGYNTDSAIKQVSGSTIKLSLKGTGTIAGGITGYNRGVAGYGLPAASRVMEDNVMNAMTLVLSASAASSTAGGLIGLNDARSDEDSGKPASSSISSIQRSKMTGSLTVHGPSSVTGGLVGENRSVVAKNSISNLLPVVSDGGNGVVGGLVGRNTGTIYFMSSNAVLSAGGKSTVIGGLAGVNTGRVGSSYNETDLKSSLSGTADNYALLGGLIGRNSGSIDKSFTMSKVTASGAYTYVGGLIGEHSGSVINSYTGKDVSASGKGSYSGGLIGRMTEGTVASSYSAGRITGDKGAYAGGFAGYYASTNKKLIDDTYYVKDESLSINSGVLDFGGGTYNELNNYARLSPVLSSTLADSKAFAALSGWTFGSSPWRYGSAGAKYTYPELNLSADDSDAGSNPPTLNLDWYTQNPQTLRFTIKTEDELAGLAAIVNGTAAEVEPFNFIGRTVDVAGPISIRASSWTPIGKDNSHSFEGTFNGNHHLIGDFRVIEGEYAGLFGVIGSSAVVRQVSVAPLSLTGSSYAGALAGLNLGKVEQVEGSLSGGAKVAGGTAAGGLIGQNNGEITGLAMTLGEGSKVSSTDDGASVGGLIGNSRSGLNQGSLSSRAGRIEATGRNAAAGGAAGRVDGELTAISVTLQDGGAIVAESQDSVAGGVAGVAESGTSDGLTVSLTGGGVQALAPGSIAGGIFGHSAAGQVIRHAKVQGDHSPGAAVSASVAAGGIAGDKAGAGSNTFDIESVQVRDITVVSAGEGGIVGGIAGKLADAALKDNVFSGALRATGNSAIAGGIVGQAKDSILYKLESSPQITVNASSGVVAAGGIAGILESSKRDTPLDFGLLVSLYPGVYEAELPAGLISINTSGQAAELYAGGIAGKLDSVSLYNSSSSVSLDLSGGKTATAGGAVGYAKDTRMAGIDSTSPIQAGSSTNYNVGGLAGKVSGGSIAYSKAQAADNMPIVVGDSIAAGRTEAYAHIGGFVGQADGADILSSSATQGILMNSTYPYSTVYAGGFAGLLGEDKSGVISVASATGEITVRGAAGVYAGGFAGTVNQYRIEQAYASGNVSSTAFDARGGGFAGVINHGSTIEDAYAAQVQVSVAGSNGATRSYAGGFAGYNDGSLSRVYEGVSEVSAVAGGSNSYMGAFIGYNFRNGLIEDSYYEGSLAPIKHDTSSGVQNGNLQLLSLDGYSQPEGWNFSGINPVWGFSDAKQSYAPILVGLSNWRFTPDLNVITGASKNQTSYSAGTAEELAALSLLYDDGASVYALYDPAAAAPLSIKSITLTGDISLSGKLWLPVADFRGVLDGKLHTISGLNNHSGDFNHYSLIADNFGVIANVKLQDAVVSVGPYTGVVAAVNHPDGMIKNVTVSGGRVSGTSAGGVTGDNQGMLSGIITENLTVAGEEYAGGAAGLNTGQLEGISVKGLTISSPAVAGGITGLNEGSIEASYSRATIKAFGQNGSSTAGGIAGQNGDVGRIHGSFSFSDIVVSAKDSSAGGIAGASRGTIADSYNTGTVESKGQATARAGGIAGEAAAGMISTAVNGGQIASSINGKLVKGGTFAGGIAGQAAKTVVLSHNFYDAQMLQYPVAYYTAEGSKTSGVVGQAEGISTVRLTGGMQPDGLEPSIWKTVQGFYPQLASFSGGVDSDLSTVAVVLKEGDTAYKVRGKYTTTPDATIHWTAQDESGSGPIYLTASKSGISRLIVVNKTPLAYGETAVAPTSSTALQFKDKTEVILTTAEAEGRVHYTMDGSAPSEFSPVYAKPIPLSASAVVKAITVVEGKNDSALLIAEFKKITDVDNGSGNGDGGGGNSGNGGGSSGGGTGGASSGSGSSSTLPVDSGNGFDILVNGKAASVAEAKSTTANGRTTTTITVDEAALIKLLQGAAGPADVSIIFSGKTDVNRAELSVKLVKLMAEHQAVIRLDTGTVAFRIPTALLAVSAADQEVVSLEFSAPDEQETKRLEQAAAAGSYTFLAKPINFRAMYGRGDQMKEIGMFDAFVERTMALPKTAAASNAIGVSIASDGSVSPQPIRITEGDQSLTAVIKSLSASGLYAVISAKAETSFRDVQSHWAREAITNLTRRLIVGGTGSGSFEPERSITRAEFSAILVKALGLGGYAAADSSTFSDVNAGAWYASYVKTAAEYGLVSGYPDGSFGAQEPISRQQMMTVLSRAMKLTGLQTEVSQARKEELLKPFADAGSVAGYAKSGFAAGIVAGLVSGRSSTKLAPSDLTTRAEAVTVIEKLLKLAGLI</sequence>
<dbReference type="InterPro" id="IPR059177">
    <property type="entry name" value="GH29D-like_dom"/>
</dbReference>
<feature type="compositionally biased region" description="Gly residues" evidence="1">
    <location>
        <begin position="2781"/>
        <end position="2807"/>
    </location>
</feature>
<dbReference type="Pfam" id="PF13290">
    <property type="entry name" value="CHB_HEX_C_1"/>
    <property type="match status" value="1"/>
</dbReference>
<feature type="signal peptide" evidence="2">
    <location>
        <begin position="1"/>
        <end position="24"/>
    </location>
</feature>
<proteinExistence type="predicted"/>
<dbReference type="Pfam" id="PF00395">
    <property type="entry name" value="SLH"/>
    <property type="match status" value="3"/>
</dbReference>
<evidence type="ECO:0000259" key="3">
    <source>
        <dbReference type="PROSITE" id="PS51272"/>
    </source>
</evidence>
<dbReference type="RefSeq" id="WP_074106276.1">
    <property type="nucleotide sequence ID" value="NZ_LVWI01000001.1"/>
</dbReference>
<feature type="domain" description="SLH" evidence="3">
    <location>
        <begin position="3100"/>
        <end position="3163"/>
    </location>
</feature>
<evidence type="ECO:0000313" key="5">
    <source>
        <dbReference type="Proteomes" id="UP000186058"/>
    </source>
</evidence>
<keyword evidence="2" id="KW-0732">Signal</keyword>
<organism evidence="4 5">
    <name type="scientific">Paenibacillus helianthi</name>
    <dbReference type="NCBI Taxonomy" id="1349432"/>
    <lineage>
        <taxon>Bacteria</taxon>
        <taxon>Bacillati</taxon>
        <taxon>Bacillota</taxon>
        <taxon>Bacilli</taxon>
        <taxon>Bacillales</taxon>
        <taxon>Paenibacillaceae</taxon>
        <taxon>Paenibacillus</taxon>
    </lineage>
</organism>
<dbReference type="PANTHER" id="PTHR43308">
    <property type="entry name" value="OUTER MEMBRANE PROTEIN ALPHA-RELATED"/>
    <property type="match status" value="1"/>
</dbReference>
<dbReference type="PANTHER" id="PTHR43308:SF5">
    <property type="entry name" value="S-LAYER PROTEIN _ PEPTIDOGLYCAN ENDO-BETA-N-ACETYLGLUCOSAMINIDASE"/>
    <property type="match status" value="1"/>
</dbReference>
<feature type="domain" description="SLH" evidence="3">
    <location>
        <begin position="3038"/>
        <end position="3099"/>
    </location>
</feature>
<dbReference type="PROSITE" id="PS51272">
    <property type="entry name" value="SLH"/>
    <property type="match status" value="3"/>
</dbReference>
<gene>
    <name evidence="4" type="ORF">A3844_00530</name>
</gene>
<dbReference type="Gene3D" id="2.160.20.110">
    <property type="match status" value="6"/>
</dbReference>
<reference evidence="4 5" key="1">
    <citation type="submission" date="2016-03" db="EMBL/GenBank/DDBJ databases">
        <authorList>
            <person name="Sant'Anna F.H."/>
            <person name="Ambrosini A."/>
            <person name="Souza R."/>
            <person name="Bach E."/>
            <person name="Fernandes G."/>
            <person name="Balsanelli E."/>
            <person name="Baura V.A."/>
            <person name="Souza E.M."/>
            <person name="Passaglia L."/>
        </authorList>
    </citation>
    <scope>NUCLEOTIDE SEQUENCE [LARGE SCALE GENOMIC DNA]</scope>
    <source>
        <strain evidence="4 5">P26E</strain>
    </source>
</reference>